<evidence type="ECO:0000256" key="3">
    <source>
        <dbReference type="SAM" id="MobiDB-lite"/>
    </source>
</evidence>
<evidence type="ECO:0000259" key="4">
    <source>
        <dbReference type="PROSITE" id="PS51034"/>
    </source>
</evidence>
<dbReference type="Pfam" id="PF25057">
    <property type="entry name" value="CUT_N"/>
    <property type="match status" value="1"/>
</dbReference>
<protein>
    <recommendedName>
        <fullName evidence="4">ZP domain-containing protein</fullName>
    </recommendedName>
</protein>
<gene>
    <name evidence="5" type="ORF">L596_009691</name>
</gene>
<organism evidence="5 6">
    <name type="scientific">Steinernema carpocapsae</name>
    <name type="common">Entomopathogenic nematode</name>
    <dbReference type="NCBI Taxonomy" id="34508"/>
    <lineage>
        <taxon>Eukaryota</taxon>
        <taxon>Metazoa</taxon>
        <taxon>Ecdysozoa</taxon>
        <taxon>Nematoda</taxon>
        <taxon>Chromadorea</taxon>
        <taxon>Rhabditida</taxon>
        <taxon>Tylenchina</taxon>
        <taxon>Panagrolaimomorpha</taxon>
        <taxon>Strongyloidoidea</taxon>
        <taxon>Steinernematidae</taxon>
        <taxon>Steinernema</taxon>
    </lineage>
</organism>
<dbReference type="AlphaFoldDB" id="A0A4U5PG33"/>
<keyword evidence="1" id="KW-0193">Cuticle</keyword>
<evidence type="ECO:0000313" key="6">
    <source>
        <dbReference type="Proteomes" id="UP000298663"/>
    </source>
</evidence>
<name>A0A4U5PG33_STECR</name>
<dbReference type="InterPro" id="IPR056953">
    <property type="entry name" value="CUT_N"/>
</dbReference>
<dbReference type="STRING" id="34508.A0A4U5PG33"/>
<reference evidence="5 6" key="1">
    <citation type="journal article" date="2015" name="Genome Biol.">
        <title>Comparative genomics of Steinernema reveals deeply conserved gene regulatory networks.</title>
        <authorList>
            <person name="Dillman A.R."/>
            <person name="Macchietto M."/>
            <person name="Porter C.F."/>
            <person name="Rogers A."/>
            <person name="Williams B."/>
            <person name="Antoshechkin I."/>
            <person name="Lee M.M."/>
            <person name="Goodwin Z."/>
            <person name="Lu X."/>
            <person name="Lewis E.E."/>
            <person name="Goodrich-Blair H."/>
            <person name="Stock S.P."/>
            <person name="Adams B.J."/>
            <person name="Sternberg P.W."/>
            <person name="Mortazavi A."/>
        </authorList>
    </citation>
    <scope>NUCLEOTIDE SEQUENCE [LARGE SCALE GENOMIC DNA]</scope>
    <source>
        <strain evidence="5 6">ALL</strain>
    </source>
</reference>
<dbReference type="GO" id="GO:0042302">
    <property type="term" value="F:structural constituent of cuticle"/>
    <property type="evidence" value="ECO:0007669"/>
    <property type="project" value="UniProtKB-KW"/>
</dbReference>
<feature type="domain" description="ZP" evidence="4">
    <location>
        <begin position="151"/>
        <end position="297"/>
    </location>
</feature>
<evidence type="ECO:0000256" key="1">
    <source>
        <dbReference type="ARBA" id="ARBA00022460"/>
    </source>
</evidence>
<comment type="caution">
    <text evidence="5">The sequence shown here is derived from an EMBL/GenBank/DDBJ whole genome shotgun (WGS) entry which is preliminary data.</text>
</comment>
<dbReference type="PANTHER" id="PTHR22907">
    <property type="entry name" value="GH04558P"/>
    <property type="match status" value="1"/>
</dbReference>
<feature type="region of interest" description="Disordered" evidence="3">
    <location>
        <begin position="235"/>
        <end position="255"/>
    </location>
</feature>
<dbReference type="Proteomes" id="UP000298663">
    <property type="component" value="Unassembled WGS sequence"/>
</dbReference>
<dbReference type="OrthoDB" id="6139674at2759"/>
<dbReference type="PROSITE" id="PS51034">
    <property type="entry name" value="ZP_2"/>
    <property type="match status" value="1"/>
</dbReference>
<dbReference type="PANTHER" id="PTHR22907:SF26">
    <property type="entry name" value="ZP DOMAIN-CONTAINING PROTEIN"/>
    <property type="match status" value="1"/>
</dbReference>
<dbReference type="InterPro" id="IPR051962">
    <property type="entry name" value="Cuticlin"/>
</dbReference>
<accession>A0A4U5PG33</accession>
<proteinExistence type="predicted"/>
<evidence type="ECO:0000256" key="2">
    <source>
        <dbReference type="ARBA" id="ARBA00022729"/>
    </source>
</evidence>
<sequence>MTVYPSPDSNTSERSLLPYRNPITSSNCLCANMKRYSKAKEAAKHLHRGLDSSRHSKRNAISFSSAKKTKKMMCARGVFARIETISTDPIIVNGTGNAESSPTLLEDGESETRAFFDLARRRKIACVDLALATVSLGFQIENGVIGQPEVECGVDSIGVQIITERPFGGRLYVQGESENPDCVKGFRHADKIIEPGNVNFNLRFGACNMRRQRTLNPRGVTYSFTLVVSFHPPPELDRTSAPKRASSNGESDPRRLINLPGWDLPTIKKVGNPRNGEAGALHFSVRLGRSELECANS</sequence>
<evidence type="ECO:0000313" key="5">
    <source>
        <dbReference type="EMBL" id="TKR95537.1"/>
    </source>
</evidence>
<keyword evidence="2" id="KW-0732">Signal</keyword>
<dbReference type="InterPro" id="IPR001507">
    <property type="entry name" value="ZP_dom"/>
</dbReference>
<reference evidence="5 6" key="2">
    <citation type="journal article" date="2019" name="G3 (Bethesda)">
        <title>Hybrid Assembly of the Genome of the Entomopathogenic Nematode Steinernema carpocapsae Identifies the X-Chromosome.</title>
        <authorList>
            <person name="Serra L."/>
            <person name="Macchietto M."/>
            <person name="Macias-Munoz A."/>
            <person name="McGill C.J."/>
            <person name="Rodriguez I.M."/>
            <person name="Rodriguez B."/>
            <person name="Murad R."/>
            <person name="Mortazavi A."/>
        </authorList>
    </citation>
    <scope>NUCLEOTIDE SEQUENCE [LARGE SCALE GENOMIC DNA]</scope>
    <source>
        <strain evidence="5 6">ALL</strain>
    </source>
</reference>
<keyword evidence="6" id="KW-1185">Reference proteome</keyword>
<dbReference type="EMBL" id="AZBU02000002">
    <property type="protein sequence ID" value="TKR95537.1"/>
    <property type="molecule type" value="Genomic_DNA"/>
</dbReference>